<evidence type="ECO:0000256" key="2">
    <source>
        <dbReference type="PROSITE-ProRule" id="PRU01282"/>
    </source>
</evidence>
<accession>A0ABY3X330</accession>
<dbReference type="PANTHER" id="PTHR30041">
    <property type="entry name" value="ARSENATE REDUCTASE"/>
    <property type="match status" value="1"/>
</dbReference>
<dbReference type="InterPro" id="IPR006504">
    <property type="entry name" value="Tscrpt_reg_Spx/MgsR"/>
</dbReference>
<sequence>MIVYGIKNCDTMKKAFTWLDNHKIEYTFHDYRHPGLTTDQLTKILKLIDLSEIVNKRSTSWRALSDSEKEAVLEPKTAIEILQAHPTLVKRPLIINGDKAMVGFSEASFEKAFL</sequence>
<organism evidence="3 4">
    <name type="scientific">Ignatzschineria rhizosphaerae</name>
    <dbReference type="NCBI Taxonomy" id="2923279"/>
    <lineage>
        <taxon>Bacteria</taxon>
        <taxon>Pseudomonadati</taxon>
        <taxon>Pseudomonadota</taxon>
        <taxon>Gammaproteobacteria</taxon>
        <taxon>Cardiobacteriales</taxon>
        <taxon>Ignatzschineriaceae</taxon>
        <taxon>Ignatzschineria</taxon>
    </lineage>
</organism>
<dbReference type="PROSITE" id="PS51353">
    <property type="entry name" value="ARSC"/>
    <property type="match status" value="1"/>
</dbReference>
<dbReference type="SUPFAM" id="SSF52833">
    <property type="entry name" value="Thioredoxin-like"/>
    <property type="match status" value="1"/>
</dbReference>
<dbReference type="InterPro" id="IPR006660">
    <property type="entry name" value="Arsenate_reductase-like"/>
</dbReference>
<comment type="similarity">
    <text evidence="1 2">Belongs to the ArsC family.</text>
</comment>
<dbReference type="Pfam" id="PF03960">
    <property type="entry name" value="ArsC"/>
    <property type="match status" value="1"/>
</dbReference>
<dbReference type="EMBL" id="CP093379">
    <property type="protein sequence ID" value="UNM97287.1"/>
    <property type="molecule type" value="Genomic_DNA"/>
</dbReference>
<dbReference type="InterPro" id="IPR036249">
    <property type="entry name" value="Thioredoxin-like_sf"/>
</dbReference>
<gene>
    <name evidence="3" type="ORF">MMG00_05400</name>
</gene>
<dbReference type="Gene3D" id="3.40.30.10">
    <property type="entry name" value="Glutaredoxin"/>
    <property type="match status" value="1"/>
</dbReference>
<name>A0ABY3X330_9GAMM</name>
<dbReference type="RefSeq" id="WP_242152512.1">
    <property type="nucleotide sequence ID" value="NZ_CP093379.1"/>
</dbReference>
<dbReference type="PANTHER" id="PTHR30041:SF8">
    <property type="entry name" value="PROTEIN YFFB"/>
    <property type="match status" value="1"/>
</dbReference>
<evidence type="ECO:0000256" key="1">
    <source>
        <dbReference type="ARBA" id="ARBA00007198"/>
    </source>
</evidence>
<proteinExistence type="inferred from homology"/>
<dbReference type="NCBIfam" id="TIGR01617">
    <property type="entry name" value="arsC_related"/>
    <property type="match status" value="1"/>
</dbReference>
<evidence type="ECO:0000313" key="4">
    <source>
        <dbReference type="Proteomes" id="UP000829542"/>
    </source>
</evidence>
<reference evidence="3 4" key="1">
    <citation type="submission" date="2022-03" db="EMBL/GenBank/DDBJ databases">
        <title>Ignatzschineria rhizosphaerae HR5S32.</title>
        <authorList>
            <person name="Sun J.Q."/>
            <person name="Feng J.Y."/>
        </authorList>
    </citation>
    <scope>NUCLEOTIDE SEQUENCE [LARGE SCALE GENOMIC DNA]</scope>
    <source>
        <strain evidence="3 4">HR5S32</strain>
    </source>
</reference>
<dbReference type="Proteomes" id="UP000829542">
    <property type="component" value="Chromosome"/>
</dbReference>
<protein>
    <submittedName>
        <fullName evidence="3">Spx/MgsR family RNA polymerase-binding regulatory protein</fullName>
    </submittedName>
</protein>
<evidence type="ECO:0000313" key="3">
    <source>
        <dbReference type="EMBL" id="UNM97287.1"/>
    </source>
</evidence>
<keyword evidence="4" id="KW-1185">Reference proteome</keyword>